<organism evidence="2">
    <name type="scientific">marine metagenome</name>
    <dbReference type="NCBI Taxonomy" id="408172"/>
    <lineage>
        <taxon>unclassified sequences</taxon>
        <taxon>metagenomes</taxon>
        <taxon>ecological metagenomes</taxon>
    </lineage>
</organism>
<dbReference type="GO" id="GO:0000272">
    <property type="term" value="P:polysaccharide catabolic process"/>
    <property type="evidence" value="ECO:0007669"/>
    <property type="project" value="InterPro"/>
</dbReference>
<name>A0A382GRT4_9ZZZZ</name>
<dbReference type="InterPro" id="IPR036439">
    <property type="entry name" value="Dockerin_dom_sf"/>
</dbReference>
<dbReference type="InterPro" id="IPR002102">
    <property type="entry name" value="Cohesin_dom"/>
</dbReference>
<dbReference type="Pfam" id="PF00963">
    <property type="entry name" value="Cohesin"/>
    <property type="match status" value="1"/>
</dbReference>
<evidence type="ECO:0000313" key="2">
    <source>
        <dbReference type="EMBL" id="SVB77347.1"/>
    </source>
</evidence>
<dbReference type="Gene3D" id="2.60.40.680">
    <property type="match status" value="2"/>
</dbReference>
<sequence length="390" mass="42480">MGASISAVEIRFSGFQSYVDFLDVDTAGTLVGDAGWNILVNEQNYLLITGSYGSSEISTDGTLFRLQFDIPDQVPVNFVPINITHVEIDETEEVIEITNGGIMIDHLIYGDVSLNDNVSLFDASLILKYLVGTETLDEIQLTVADVTQDSTVSALDATAIAQYVVEIIDDLPVDNTQNLAGGGGLVINEDMFSPGDLLEIPIMLNGGNNLLSFELEISYDSDILTFENVEWSDMINHFTIEENIEGGSIRFAGMGTTPDGEEGVFTNVSLFVASDFSGESIDLTVNKYRINESEPVENLVINFSNSALSIDANAIPEVFAVHQNYPNPFNPTTTLKYDLPEDALVNITIYDMMGRVVKTLINDQQTAGYRSTQWNATNNAGSPVSAGIYL</sequence>
<protein>
    <recommendedName>
        <fullName evidence="1">Dockerin domain-containing protein</fullName>
    </recommendedName>
</protein>
<dbReference type="PROSITE" id="PS51766">
    <property type="entry name" value="DOCKERIN"/>
    <property type="match status" value="1"/>
</dbReference>
<dbReference type="GO" id="GO:0004553">
    <property type="term" value="F:hydrolase activity, hydrolyzing O-glycosyl compounds"/>
    <property type="evidence" value="ECO:0007669"/>
    <property type="project" value="InterPro"/>
</dbReference>
<evidence type="ECO:0000259" key="1">
    <source>
        <dbReference type="PROSITE" id="PS51766"/>
    </source>
</evidence>
<dbReference type="InterPro" id="IPR002105">
    <property type="entry name" value="Dockerin_1_rpt"/>
</dbReference>
<gene>
    <name evidence="2" type="ORF">METZ01_LOCUS230201</name>
</gene>
<accession>A0A382GRT4</accession>
<proteinExistence type="predicted"/>
<dbReference type="SUPFAM" id="SSF63446">
    <property type="entry name" value="Type I dockerin domain"/>
    <property type="match status" value="1"/>
</dbReference>
<dbReference type="InterPro" id="IPR025965">
    <property type="entry name" value="FlgD/Vpr_Ig-like"/>
</dbReference>
<dbReference type="GO" id="GO:0030246">
    <property type="term" value="F:carbohydrate binding"/>
    <property type="evidence" value="ECO:0007669"/>
    <property type="project" value="InterPro"/>
</dbReference>
<dbReference type="InterPro" id="IPR016134">
    <property type="entry name" value="Dockerin_dom"/>
</dbReference>
<dbReference type="Pfam" id="PF13860">
    <property type="entry name" value="FlgD_ig"/>
    <property type="match status" value="1"/>
</dbReference>
<dbReference type="Pfam" id="PF00404">
    <property type="entry name" value="Dockerin_1"/>
    <property type="match status" value="1"/>
</dbReference>
<dbReference type="CDD" id="cd14256">
    <property type="entry name" value="Dockerin_I"/>
    <property type="match status" value="1"/>
</dbReference>
<dbReference type="SUPFAM" id="SSF49384">
    <property type="entry name" value="Carbohydrate-binding domain"/>
    <property type="match status" value="1"/>
</dbReference>
<dbReference type="Gene3D" id="2.60.40.4070">
    <property type="match status" value="1"/>
</dbReference>
<reference evidence="2" key="1">
    <citation type="submission" date="2018-05" db="EMBL/GenBank/DDBJ databases">
        <authorList>
            <person name="Lanie J.A."/>
            <person name="Ng W.-L."/>
            <person name="Kazmierczak K.M."/>
            <person name="Andrzejewski T.M."/>
            <person name="Davidsen T.M."/>
            <person name="Wayne K.J."/>
            <person name="Tettelin H."/>
            <person name="Glass J.I."/>
            <person name="Rusch D."/>
            <person name="Podicherti R."/>
            <person name="Tsui H.-C.T."/>
            <person name="Winkler M.E."/>
        </authorList>
    </citation>
    <scope>NUCLEOTIDE SEQUENCE</scope>
</reference>
<dbReference type="AlphaFoldDB" id="A0A382GRT4"/>
<dbReference type="Gene3D" id="1.10.1330.10">
    <property type="entry name" value="Dockerin domain"/>
    <property type="match status" value="1"/>
</dbReference>
<feature type="non-terminal residue" evidence="2">
    <location>
        <position position="390"/>
    </location>
</feature>
<feature type="domain" description="Dockerin" evidence="1">
    <location>
        <begin position="105"/>
        <end position="173"/>
    </location>
</feature>
<dbReference type="CDD" id="cd08547">
    <property type="entry name" value="Type_II_cohesin"/>
    <property type="match status" value="1"/>
</dbReference>
<dbReference type="NCBIfam" id="TIGR04183">
    <property type="entry name" value="Por_Secre_tail"/>
    <property type="match status" value="1"/>
</dbReference>
<dbReference type="EMBL" id="UINC01056841">
    <property type="protein sequence ID" value="SVB77347.1"/>
    <property type="molecule type" value="Genomic_DNA"/>
</dbReference>
<dbReference type="InterPro" id="IPR026444">
    <property type="entry name" value="Secre_tail"/>
</dbReference>
<dbReference type="InterPro" id="IPR008965">
    <property type="entry name" value="CBM2/CBM3_carb-bd_dom_sf"/>
</dbReference>